<comment type="caution">
    <text evidence="1">The sequence shown here is derived from an EMBL/GenBank/DDBJ whole genome shotgun (WGS) entry which is preliminary data.</text>
</comment>
<proteinExistence type="predicted"/>
<protein>
    <submittedName>
        <fullName evidence="1">Uncharacterized protein</fullName>
    </submittedName>
</protein>
<dbReference type="EMBL" id="JASBWR010000016">
    <property type="protein sequence ID" value="KAJ9109702.1"/>
    <property type="molecule type" value="Genomic_DNA"/>
</dbReference>
<keyword evidence="2" id="KW-1185">Reference proteome</keyword>
<reference evidence="1" key="1">
    <citation type="submission" date="2023-04" db="EMBL/GenBank/DDBJ databases">
        <title>Draft Genome sequencing of Naganishia species isolated from polar environments using Oxford Nanopore Technology.</title>
        <authorList>
            <person name="Leo P."/>
            <person name="Venkateswaran K."/>
        </authorList>
    </citation>
    <scope>NUCLEOTIDE SEQUENCE</scope>
    <source>
        <strain evidence="1">MNA-CCFEE 5261</strain>
    </source>
</reference>
<organism evidence="1 2">
    <name type="scientific">Naganishia cerealis</name>
    <dbReference type="NCBI Taxonomy" id="610337"/>
    <lineage>
        <taxon>Eukaryota</taxon>
        <taxon>Fungi</taxon>
        <taxon>Dikarya</taxon>
        <taxon>Basidiomycota</taxon>
        <taxon>Agaricomycotina</taxon>
        <taxon>Tremellomycetes</taxon>
        <taxon>Filobasidiales</taxon>
        <taxon>Filobasidiaceae</taxon>
        <taxon>Naganishia</taxon>
    </lineage>
</organism>
<sequence>MAGPRNLAPGSSGITASSGFSKAGSFGSSLASFSFEDADHALPFAHPSHPKNSSSFASSTAAYSDSEGSKHPHGIHKPYAGPDRYVKTTLTYASSMPYNRKGNKAGASNGSIGSNQSDRPLSFKSMAKGPDGSNRIVLAANDGKTHISSAGTNDRYTNPFFAFSITYRRDNISYTKHQ</sequence>
<gene>
    <name evidence="1" type="ORF">QFC19_001932</name>
</gene>
<accession>A0ACC2WDG6</accession>
<evidence type="ECO:0000313" key="1">
    <source>
        <dbReference type="EMBL" id="KAJ9109702.1"/>
    </source>
</evidence>
<name>A0ACC2WDG6_9TREE</name>
<dbReference type="Proteomes" id="UP001241377">
    <property type="component" value="Unassembled WGS sequence"/>
</dbReference>
<evidence type="ECO:0000313" key="2">
    <source>
        <dbReference type="Proteomes" id="UP001241377"/>
    </source>
</evidence>